<name>A0AAE1K909_PETCI</name>
<sequence>MNHVKSFQNKLVLFQKQLEKGILLQFKSMQTILSETVTPPDYSRFVKHCEDLKVNFEKRFQDLHGRQQSLYLFENPFLVNAEDFNDADLQMEILDIQANSALQGFFTNHTLVAFYERVDREKLPLIHHNACFWAVQFGSTYVCEQSFSRMKVNKSKYRTKVTDKHSDAILRLGISPLKPNVEKLLEQKRMQCSGK</sequence>
<dbReference type="PANTHER" id="PTHR45913:SF21">
    <property type="entry name" value="DUF4371 DOMAIN-CONTAINING PROTEIN"/>
    <property type="match status" value="1"/>
</dbReference>
<protein>
    <recommendedName>
        <fullName evidence="4">General transcription factor II-I repeat domain-containing protein 2</fullName>
    </recommendedName>
</protein>
<evidence type="ECO:0000313" key="3">
    <source>
        <dbReference type="Proteomes" id="UP001286313"/>
    </source>
</evidence>
<dbReference type="EMBL" id="JAWQEG010001313">
    <property type="protein sequence ID" value="KAK3880558.1"/>
    <property type="molecule type" value="Genomic_DNA"/>
</dbReference>
<gene>
    <name evidence="2" type="ORF">Pcinc_014954</name>
    <name evidence="1" type="ORF">Pcinc_028649</name>
</gene>
<evidence type="ECO:0000313" key="1">
    <source>
        <dbReference type="EMBL" id="KAK3865765.1"/>
    </source>
</evidence>
<dbReference type="AlphaFoldDB" id="A0AAE1K909"/>
<dbReference type="Proteomes" id="UP001286313">
    <property type="component" value="Unassembled WGS sequence"/>
</dbReference>
<dbReference type="PANTHER" id="PTHR45913">
    <property type="entry name" value="EPM2A-INTERACTING PROTEIN 1"/>
    <property type="match status" value="1"/>
</dbReference>
<reference evidence="1" key="1">
    <citation type="submission" date="2023-10" db="EMBL/GenBank/DDBJ databases">
        <title>Genome assemblies of two species of porcelain crab, Petrolisthes cinctipes and Petrolisthes manimaculis (Anomura: Porcellanidae).</title>
        <authorList>
            <person name="Angst P."/>
        </authorList>
    </citation>
    <scope>NUCLEOTIDE SEQUENCE</scope>
    <source>
        <strain evidence="1">PB745_01</strain>
        <tissue evidence="1">Gill</tissue>
    </source>
</reference>
<proteinExistence type="predicted"/>
<accession>A0AAE1K909</accession>
<organism evidence="1 3">
    <name type="scientific">Petrolisthes cinctipes</name>
    <name type="common">Flat porcelain crab</name>
    <dbReference type="NCBI Taxonomy" id="88211"/>
    <lineage>
        <taxon>Eukaryota</taxon>
        <taxon>Metazoa</taxon>
        <taxon>Ecdysozoa</taxon>
        <taxon>Arthropoda</taxon>
        <taxon>Crustacea</taxon>
        <taxon>Multicrustacea</taxon>
        <taxon>Malacostraca</taxon>
        <taxon>Eumalacostraca</taxon>
        <taxon>Eucarida</taxon>
        <taxon>Decapoda</taxon>
        <taxon>Pleocyemata</taxon>
        <taxon>Anomura</taxon>
        <taxon>Galatheoidea</taxon>
        <taxon>Porcellanidae</taxon>
        <taxon>Petrolisthes</taxon>
    </lineage>
</organism>
<comment type="caution">
    <text evidence="1">The sequence shown here is derived from an EMBL/GenBank/DDBJ whole genome shotgun (WGS) entry which is preliminary data.</text>
</comment>
<dbReference type="EMBL" id="JAWQEG010003527">
    <property type="protein sequence ID" value="KAK3865765.1"/>
    <property type="molecule type" value="Genomic_DNA"/>
</dbReference>
<evidence type="ECO:0000313" key="2">
    <source>
        <dbReference type="EMBL" id="KAK3880558.1"/>
    </source>
</evidence>
<evidence type="ECO:0008006" key="4">
    <source>
        <dbReference type="Google" id="ProtNLM"/>
    </source>
</evidence>
<keyword evidence="3" id="KW-1185">Reference proteome</keyword>